<organism evidence="1">
    <name type="scientific">Rosellinia necatrix</name>
    <name type="common">White root-rot fungus</name>
    <dbReference type="NCBI Taxonomy" id="77044"/>
    <lineage>
        <taxon>Eukaryota</taxon>
        <taxon>Fungi</taxon>
        <taxon>Dikarya</taxon>
        <taxon>Ascomycota</taxon>
        <taxon>Pezizomycotina</taxon>
        <taxon>Sordariomycetes</taxon>
        <taxon>Xylariomycetidae</taxon>
        <taxon>Xylariales</taxon>
        <taxon>Xylariaceae</taxon>
        <taxon>Rosellinia</taxon>
    </lineage>
</organism>
<reference evidence="1" key="1">
    <citation type="submission" date="2016-03" db="EMBL/GenBank/DDBJ databases">
        <title>Draft genome sequence of Rosellinia necatrix.</title>
        <authorList>
            <person name="Kanematsu S."/>
        </authorList>
    </citation>
    <scope>NUCLEOTIDE SEQUENCE [LARGE SCALE GENOMIC DNA]</scope>
    <source>
        <strain evidence="1">W97</strain>
    </source>
</reference>
<dbReference type="Proteomes" id="UP000054516">
    <property type="component" value="Unassembled WGS sequence"/>
</dbReference>
<dbReference type="AlphaFoldDB" id="A0A1S8A6V5"/>
<gene>
    <name evidence="1" type="ORF">SAMD00023353_1400180</name>
</gene>
<protein>
    <submittedName>
        <fullName evidence="1">Uncharacterized protein</fullName>
    </submittedName>
</protein>
<dbReference type="EMBL" id="DF977459">
    <property type="protein sequence ID" value="GAW25827.1"/>
    <property type="molecule type" value="Genomic_DNA"/>
</dbReference>
<keyword evidence="2" id="KW-1185">Reference proteome</keyword>
<sequence length="55" mass="6200">MNEIQDTLGLRTFAFTGHYVRSHKAAEFSYAPWKLIALLKGPKGSPFRIGTIYCP</sequence>
<proteinExistence type="predicted"/>
<name>A0A1S8A6V5_ROSNE</name>
<evidence type="ECO:0000313" key="2">
    <source>
        <dbReference type="Proteomes" id="UP000054516"/>
    </source>
</evidence>
<evidence type="ECO:0000313" key="1">
    <source>
        <dbReference type="EMBL" id="GAW25827.1"/>
    </source>
</evidence>
<accession>A0A1S8A6V5</accession>